<proteinExistence type="predicted"/>
<evidence type="ECO:0000256" key="1">
    <source>
        <dbReference type="SAM" id="Coils"/>
    </source>
</evidence>
<evidence type="ECO:0008006" key="4">
    <source>
        <dbReference type="Google" id="ProtNLM"/>
    </source>
</evidence>
<reference evidence="2" key="1">
    <citation type="submission" date="2021-07" db="EMBL/GenBank/DDBJ databases">
        <authorList>
            <person name="Branca A.L. A."/>
        </authorList>
    </citation>
    <scope>NUCLEOTIDE SEQUENCE</scope>
</reference>
<comment type="caution">
    <text evidence="2">The sequence shown here is derived from an EMBL/GenBank/DDBJ whole genome shotgun (WGS) entry which is preliminary data.</text>
</comment>
<sequence length="435" mass="49499">MAEQSLPAVPGTILPVMSPHHQHLLSDHRKESVSLSLKMAEVSVEDVDSAASDFLAAKIEKLDNEMSYIATLKAGLDEAHTTGRLSDAEYRTKIAPYTARMRSAQMTLRVLKQQRHVLEEDLSETVEAEKHTHRNHEHCDGVLLLERAYSDMVLTRVVKPERDRRFGCLEHSIDKGEVERYYSTVSECKHKVWCHVLGMFISKRSIKTAHIVPEKLDREQLAHLFGDEDWEPSHPRNGKTLMSSLNEPLTDPSFSLALSLYQKVEGHFNLGNIAIVPMPGVTKTPTEWRCIVLNESLNMDVVYRGDYRPGQEPLTIRVKDLHNRPLEFLSTNRPLRRYLHIRFLILHMFSKITSVPILRQTVESGVFWSFAGKCFERETLQTFARCVSGCEVSEYFTAEHTFDHPTNPERNIPTGMAMAADLLGIPSRGTVEDSE</sequence>
<organism evidence="2 3">
    <name type="scientific">Penicillium salamii</name>
    <dbReference type="NCBI Taxonomy" id="1612424"/>
    <lineage>
        <taxon>Eukaryota</taxon>
        <taxon>Fungi</taxon>
        <taxon>Dikarya</taxon>
        <taxon>Ascomycota</taxon>
        <taxon>Pezizomycotina</taxon>
        <taxon>Eurotiomycetes</taxon>
        <taxon>Eurotiomycetidae</taxon>
        <taxon>Eurotiales</taxon>
        <taxon>Aspergillaceae</taxon>
        <taxon>Penicillium</taxon>
    </lineage>
</organism>
<gene>
    <name evidence="2" type="ORF">PSALAMII_LOCUS2583</name>
</gene>
<keyword evidence="1" id="KW-0175">Coiled coil</keyword>
<feature type="coiled-coil region" evidence="1">
    <location>
        <begin position="101"/>
        <end position="128"/>
    </location>
</feature>
<keyword evidence="3" id="KW-1185">Reference proteome</keyword>
<dbReference type="Proteomes" id="UP001152649">
    <property type="component" value="Unassembled WGS sequence"/>
</dbReference>
<name>A0A9W4ISH8_9EURO</name>
<evidence type="ECO:0000313" key="3">
    <source>
        <dbReference type="Proteomes" id="UP001152649"/>
    </source>
</evidence>
<dbReference type="AlphaFoldDB" id="A0A9W4ISH8"/>
<dbReference type="EMBL" id="CAJVPG010000099">
    <property type="protein sequence ID" value="CAG8330016.1"/>
    <property type="molecule type" value="Genomic_DNA"/>
</dbReference>
<protein>
    <recommendedName>
        <fullName evidence="4">HNH nuclease domain-containing protein</fullName>
    </recommendedName>
</protein>
<evidence type="ECO:0000313" key="2">
    <source>
        <dbReference type="EMBL" id="CAG8330016.1"/>
    </source>
</evidence>
<dbReference type="OrthoDB" id="5386595at2759"/>
<accession>A0A9W4ISH8</accession>